<protein>
    <recommendedName>
        <fullName evidence="8">Ig-like domain-containing protein</fullName>
    </recommendedName>
</protein>
<dbReference type="PANTHER" id="PTHR19433">
    <property type="entry name" value="T-CELL RECEPTOR ALPHA CHAIN V REGION-RELATED"/>
    <property type="match status" value="1"/>
</dbReference>
<dbReference type="InterPro" id="IPR013106">
    <property type="entry name" value="Ig_V-set"/>
</dbReference>
<dbReference type="InterPro" id="IPR003599">
    <property type="entry name" value="Ig_sub"/>
</dbReference>
<dbReference type="GO" id="GO:0005886">
    <property type="term" value="C:plasma membrane"/>
    <property type="evidence" value="ECO:0007669"/>
    <property type="project" value="UniProtKB-SubCell"/>
</dbReference>
<keyword evidence="10" id="KW-1185">Reference proteome</keyword>
<dbReference type="InterPro" id="IPR003598">
    <property type="entry name" value="Ig_sub2"/>
</dbReference>
<sequence length="383" mass="42985">ELYLCFSQSLLFPPFISSIKQTCKSDQIPVTVVQPGDTVTFTCYSEYERVTWYKQTPGHMMQRIASAYDKDVTENESFKNQHFNFTTENTKYVFTIRNIRKEDEAIYHCMLSAGYGHTFMNGTFLVVNSKEDSQSCVHVTQSPSSASVVPGGSVSLQCSLHSTLQCPSKRNVHWFRSGAGESPGSIIYTYEEQTEEQNQRRCVYSLSTTIQDVNDTGTYYCAVATCGHVLFGPGTRVEISSYVIKCIIFHHTYFISPSIDECIGLLTLVAVGYSYSSFAQHCVTSRLALTLVNVLIDEYFVPIIVRIPVIFLCVSMPSPPSPLCLYFWSWGQSVAPPSPMVTTHYSPAAHLQSSFNLWTTKTLLIFSPTARSSVYSTQPLHFL</sequence>
<evidence type="ECO:0000256" key="3">
    <source>
        <dbReference type="ARBA" id="ARBA00022729"/>
    </source>
</evidence>
<reference evidence="9" key="1">
    <citation type="submission" date="2025-08" db="UniProtKB">
        <authorList>
            <consortium name="Ensembl"/>
        </authorList>
    </citation>
    <scope>IDENTIFICATION</scope>
</reference>
<evidence type="ECO:0000313" key="9">
    <source>
        <dbReference type="Ensembl" id="ENSPMGP00000009841.1"/>
    </source>
</evidence>
<dbReference type="Pfam" id="PF07686">
    <property type="entry name" value="V-set"/>
    <property type="match status" value="2"/>
</dbReference>
<dbReference type="PANTHER" id="PTHR19433:SF111">
    <property type="entry name" value="T CELL RECEPTOR ALPHA VARIABLE 4"/>
    <property type="match status" value="1"/>
</dbReference>
<dbReference type="SMART" id="SM00408">
    <property type="entry name" value="IGc2"/>
    <property type="match status" value="1"/>
</dbReference>
<keyword evidence="7" id="KW-0325">Glycoprotein</keyword>
<organism evidence="9 10">
    <name type="scientific">Periophthalmus magnuspinnatus</name>
    <dbReference type="NCBI Taxonomy" id="409849"/>
    <lineage>
        <taxon>Eukaryota</taxon>
        <taxon>Metazoa</taxon>
        <taxon>Chordata</taxon>
        <taxon>Craniata</taxon>
        <taxon>Vertebrata</taxon>
        <taxon>Euteleostomi</taxon>
        <taxon>Actinopterygii</taxon>
        <taxon>Neopterygii</taxon>
        <taxon>Teleostei</taxon>
        <taxon>Neoteleostei</taxon>
        <taxon>Acanthomorphata</taxon>
        <taxon>Gobiaria</taxon>
        <taxon>Gobiiformes</taxon>
        <taxon>Gobioidei</taxon>
        <taxon>Gobiidae</taxon>
        <taxon>Oxudercinae</taxon>
        <taxon>Periophthalmus</taxon>
    </lineage>
</organism>
<accession>A0A3B4A016</accession>
<dbReference type="Gene3D" id="2.60.40.10">
    <property type="entry name" value="Immunoglobulins"/>
    <property type="match status" value="2"/>
</dbReference>
<proteinExistence type="predicted"/>
<dbReference type="Ensembl" id="ENSPMGT00000010491.1">
    <property type="protein sequence ID" value="ENSPMGP00000009841.1"/>
    <property type="gene ID" value="ENSPMGG00000008152.1"/>
</dbReference>
<dbReference type="STRING" id="409849.ENSPMGP00000009841"/>
<keyword evidence="2" id="KW-1003">Cell membrane</keyword>
<name>A0A3B4A016_9GOBI</name>
<dbReference type="SUPFAM" id="SSF48726">
    <property type="entry name" value="Immunoglobulin"/>
    <property type="match status" value="2"/>
</dbReference>
<dbReference type="GO" id="GO:0002376">
    <property type="term" value="P:immune system process"/>
    <property type="evidence" value="ECO:0007669"/>
    <property type="project" value="UniProtKB-KW"/>
</dbReference>
<dbReference type="AlphaFoldDB" id="A0A3B4A016"/>
<evidence type="ECO:0000256" key="4">
    <source>
        <dbReference type="ARBA" id="ARBA00022859"/>
    </source>
</evidence>
<evidence type="ECO:0000256" key="5">
    <source>
        <dbReference type="ARBA" id="ARBA00023136"/>
    </source>
</evidence>
<keyword evidence="4" id="KW-0391">Immunity</keyword>
<keyword evidence="5" id="KW-0472">Membrane</keyword>
<dbReference type="InterPro" id="IPR013783">
    <property type="entry name" value="Ig-like_fold"/>
</dbReference>
<feature type="domain" description="Ig-like" evidence="8">
    <location>
        <begin position="14"/>
        <end position="112"/>
    </location>
</feature>
<evidence type="ECO:0000313" key="10">
    <source>
        <dbReference type="Proteomes" id="UP000261520"/>
    </source>
</evidence>
<dbReference type="SMART" id="SM00409">
    <property type="entry name" value="IG"/>
    <property type="match status" value="2"/>
</dbReference>
<dbReference type="InterPro" id="IPR036179">
    <property type="entry name" value="Ig-like_dom_sf"/>
</dbReference>
<dbReference type="SMART" id="SM00406">
    <property type="entry name" value="IGv"/>
    <property type="match status" value="2"/>
</dbReference>
<reference evidence="9" key="2">
    <citation type="submission" date="2025-09" db="UniProtKB">
        <authorList>
            <consortium name="Ensembl"/>
        </authorList>
    </citation>
    <scope>IDENTIFICATION</scope>
</reference>
<dbReference type="InterPro" id="IPR052051">
    <property type="entry name" value="TCR_complex_component"/>
</dbReference>
<keyword evidence="6" id="KW-1015">Disulfide bond</keyword>
<evidence type="ECO:0000256" key="1">
    <source>
        <dbReference type="ARBA" id="ARBA00004236"/>
    </source>
</evidence>
<evidence type="ECO:0000256" key="7">
    <source>
        <dbReference type="ARBA" id="ARBA00023180"/>
    </source>
</evidence>
<evidence type="ECO:0000259" key="8">
    <source>
        <dbReference type="PROSITE" id="PS50835"/>
    </source>
</evidence>
<dbReference type="PROSITE" id="PS50835">
    <property type="entry name" value="IG_LIKE"/>
    <property type="match status" value="2"/>
</dbReference>
<keyword evidence="3" id="KW-0732">Signal</keyword>
<dbReference type="Proteomes" id="UP000261520">
    <property type="component" value="Unplaced"/>
</dbReference>
<feature type="domain" description="Ig-like" evidence="8">
    <location>
        <begin position="137"/>
        <end position="240"/>
    </location>
</feature>
<dbReference type="InterPro" id="IPR007110">
    <property type="entry name" value="Ig-like_dom"/>
</dbReference>
<evidence type="ECO:0000256" key="6">
    <source>
        <dbReference type="ARBA" id="ARBA00023157"/>
    </source>
</evidence>
<evidence type="ECO:0000256" key="2">
    <source>
        <dbReference type="ARBA" id="ARBA00022475"/>
    </source>
</evidence>
<dbReference type="CDD" id="cd00099">
    <property type="entry name" value="IgV"/>
    <property type="match status" value="2"/>
</dbReference>
<dbReference type="GO" id="GO:0009617">
    <property type="term" value="P:response to bacterium"/>
    <property type="evidence" value="ECO:0007669"/>
    <property type="project" value="TreeGrafter"/>
</dbReference>
<comment type="subcellular location">
    <subcellularLocation>
        <location evidence="1">Cell membrane</location>
    </subcellularLocation>
</comment>